<evidence type="ECO:0000256" key="4">
    <source>
        <dbReference type="ARBA" id="ARBA00022452"/>
    </source>
</evidence>
<dbReference type="GO" id="GO:0015288">
    <property type="term" value="F:porin activity"/>
    <property type="evidence" value="ECO:0007669"/>
    <property type="project" value="TreeGrafter"/>
</dbReference>
<dbReference type="InterPro" id="IPR003423">
    <property type="entry name" value="OMP_efflux"/>
</dbReference>
<evidence type="ECO:0000256" key="7">
    <source>
        <dbReference type="ARBA" id="ARBA00023237"/>
    </source>
</evidence>
<dbReference type="SUPFAM" id="SSF56954">
    <property type="entry name" value="Outer membrane efflux proteins (OEP)"/>
    <property type="match status" value="1"/>
</dbReference>
<keyword evidence="7" id="KW-0998">Cell outer membrane</keyword>
<sequence length="191" mass="22346">NIRRRQLEADYEVAAAKGNRRSINLFATIGYTGKDHTFDAAYHRLKGNQVVEVGMTIPILDWGKRRGKVKVAESNRDVTLSKIRQEEISFNQDIFLLVENFNNQAAQLEIAQEADVIAEKRYKTSIETFMIGKINILDLNDAQQSKDEAKQKHIQELYDYWNYYYNIRSVTLYDFINDQTLDAEFEKIVRR</sequence>
<comment type="caution">
    <text evidence="8">The sequence shown here is derived from an EMBL/GenBank/DDBJ whole genome shotgun (WGS) entry which is preliminary data.</text>
</comment>
<gene>
    <name evidence="8" type="ORF">F3B52_27425</name>
</gene>
<dbReference type="Gene3D" id="1.20.1600.10">
    <property type="entry name" value="Outer membrane efflux proteins (OEP)"/>
    <property type="match status" value="1"/>
</dbReference>
<evidence type="ECO:0000256" key="6">
    <source>
        <dbReference type="ARBA" id="ARBA00023136"/>
    </source>
</evidence>
<evidence type="ECO:0000256" key="1">
    <source>
        <dbReference type="ARBA" id="ARBA00004442"/>
    </source>
</evidence>
<dbReference type="GO" id="GO:1990281">
    <property type="term" value="C:efflux pump complex"/>
    <property type="evidence" value="ECO:0007669"/>
    <property type="project" value="TreeGrafter"/>
</dbReference>
<name>A0A642C0E6_BACOV</name>
<feature type="non-terminal residue" evidence="8">
    <location>
        <position position="1"/>
    </location>
</feature>
<keyword evidence="3" id="KW-0813">Transport</keyword>
<keyword evidence="6" id="KW-0472">Membrane</keyword>
<dbReference type="AlphaFoldDB" id="A0A642C0E6"/>
<evidence type="ECO:0000256" key="3">
    <source>
        <dbReference type="ARBA" id="ARBA00022448"/>
    </source>
</evidence>
<comment type="similarity">
    <text evidence="2">Belongs to the outer membrane factor (OMF) (TC 1.B.17) family.</text>
</comment>
<evidence type="ECO:0000256" key="5">
    <source>
        <dbReference type="ARBA" id="ARBA00022692"/>
    </source>
</evidence>
<keyword evidence="5" id="KW-0812">Transmembrane</keyword>
<organism evidence="8">
    <name type="scientific">Bacteroides ovatus</name>
    <dbReference type="NCBI Taxonomy" id="28116"/>
    <lineage>
        <taxon>Bacteria</taxon>
        <taxon>Pseudomonadati</taxon>
        <taxon>Bacteroidota</taxon>
        <taxon>Bacteroidia</taxon>
        <taxon>Bacteroidales</taxon>
        <taxon>Bacteroidaceae</taxon>
        <taxon>Bacteroides</taxon>
    </lineage>
</organism>
<dbReference type="GO" id="GO:0015562">
    <property type="term" value="F:efflux transmembrane transporter activity"/>
    <property type="evidence" value="ECO:0007669"/>
    <property type="project" value="InterPro"/>
</dbReference>
<evidence type="ECO:0000313" key="8">
    <source>
        <dbReference type="EMBL" id="KAA4631808.1"/>
    </source>
</evidence>
<dbReference type="InterPro" id="IPR051906">
    <property type="entry name" value="TolC-like"/>
</dbReference>
<dbReference type="EMBL" id="VWFQ01000161">
    <property type="protein sequence ID" value="KAA4631808.1"/>
    <property type="molecule type" value="Genomic_DNA"/>
</dbReference>
<dbReference type="Pfam" id="PF02321">
    <property type="entry name" value="OEP"/>
    <property type="match status" value="1"/>
</dbReference>
<dbReference type="GO" id="GO:0009279">
    <property type="term" value="C:cell outer membrane"/>
    <property type="evidence" value="ECO:0007669"/>
    <property type="project" value="UniProtKB-SubCell"/>
</dbReference>
<evidence type="ECO:0000256" key="2">
    <source>
        <dbReference type="ARBA" id="ARBA00007613"/>
    </source>
</evidence>
<dbReference type="PANTHER" id="PTHR30026">
    <property type="entry name" value="OUTER MEMBRANE PROTEIN TOLC"/>
    <property type="match status" value="1"/>
</dbReference>
<protein>
    <submittedName>
        <fullName evidence="8">TolC family protein</fullName>
    </submittedName>
</protein>
<proteinExistence type="inferred from homology"/>
<dbReference type="PANTHER" id="PTHR30026:SF20">
    <property type="entry name" value="OUTER MEMBRANE PROTEIN TOLC"/>
    <property type="match status" value="1"/>
</dbReference>
<keyword evidence="4" id="KW-1134">Transmembrane beta strand</keyword>
<accession>A0A642C0E6</accession>
<reference evidence="8" key="1">
    <citation type="journal article" date="2019" name="Nat. Med.">
        <title>A library of human gut bacterial isolates paired with longitudinal multiomics data enables mechanistic microbiome research.</title>
        <authorList>
            <person name="Poyet M."/>
            <person name="Groussin M."/>
            <person name="Gibbons S.M."/>
            <person name="Avila-Pacheco J."/>
            <person name="Jiang X."/>
            <person name="Kearney S.M."/>
            <person name="Perrotta A.R."/>
            <person name="Berdy B."/>
            <person name="Zhao S."/>
            <person name="Lieberman T.D."/>
            <person name="Swanson P.K."/>
            <person name="Smith M."/>
            <person name="Roesemann S."/>
            <person name="Alexander J.E."/>
            <person name="Rich S.A."/>
            <person name="Livny J."/>
            <person name="Vlamakis H."/>
            <person name="Clish C."/>
            <person name="Bullock K."/>
            <person name="Deik A."/>
            <person name="Scott J."/>
            <person name="Pierce K.A."/>
            <person name="Xavier R.J."/>
            <person name="Alm E.J."/>
        </authorList>
    </citation>
    <scope>NUCLEOTIDE SEQUENCE</scope>
    <source>
        <strain evidence="8">BIOML-A16</strain>
    </source>
</reference>
<comment type="subcellular location">
    <subcellularLocation>
        <location evidence="1">Cell outer membrane</location>
    </subcellularLocation>
</comment>